<dbReference type="RefSeq" id="WP_042921680.1">
    <property type="nucleotide sequence ID" value="NZ_CP085042.1"/>
</dbReference>
<reference evidence="2 3" key="1">
    <citation type="submission" date="2017-07" db="EMBL/GenBank/DDBJ databases">
        <title>Draft sequence of Rhodococcus enclensis 23b-28.</title>
        <authorList>
            <person name="Besaury L."/>
            <person name="Sancelme M."/>
            <person name="Amato P."/>
            <person name="Lallement A."/>
            <person name="Delort A.-M."/>
        </authorList>
    </citation>
    <scope>NUCLEOTIDE SEQUENCE [LARGE SCALE GENOMIC DNA]</scope>
    <source>
        <strain evidence="2 3">23b-28</strain>
    </source>
</reference>
<dbReference type="InterPro" id="IPR014718">
    <property type="entry name" value="GH-type_carb-bd"/>
</dbReference>
<evidence type="ECO:0000313" key="1">
    <source>
        <dbReference type="EMBL" id="MDE8647404.1"/>
    </source>
</evidence>
<accession>A0A069JQ90</accession>
<accession>A0A2A5J7Y0</accession>
<sequence>MTAPHSTGRGGFEIRGGGYRAEIAAAGAGLRLLDHEGPNGQRALTETWALGSKPPLSAGLVLAPWPNRIRDGHFMFDGIEHQLEITEPALGNASHGFVRRRNWSLVDHTYERVELSVDVGLHKGWPYPLQLTVAYEVGADGLTVTHTATNKGATSSPFGLGMHTFIRAGDFPLDECALHLAAGTRLPIDPARMLPNAYSQAVAGTDYDFRTPRLLAGVQLDTPYSALDVVDGSGRTQHELLAPDGTGTALWTNREFPWIQAFVADPANDKGYPDRGRALALEPMTCPPDAFNSGIDLLVLHPGQTWTGSWGIKAL</sequence>
<dbReference type="SUPFAM" id="SSF74650">
    <property type="entry name" value="Galactose mutarotase-like"/>
    <property type="match status" value="1"/>
</dbReference>
<dbReference type="AlphaFoldDB" id="A0A069JQ90"/>
<dbReference type="GO" id="GO:0016853">
    <property type="term" value="F:isomerase activity"/>
    <property type="evidence" value="ECO:0007669"/>
    <property type="project" value="InterPro"/>
</dbReference>
<comment type="caution">
    <text evidence="2">The sequence shown here is derived from an EMBL/GenBank/DDBJ whole genome shotgun (WGS) entry which is preliminary data.</text>
</comment>
<protein>
    <submittedName>
        <fullName evidence="1">Aldose 1-epimerase family protein</fullName>
    </submittedName>
    <submittedName>
        <fullName evidence="2">Aldose epimerase</fullName>
    </submittedName>
</protein>
<dbReference type="Gene3D" id="2.70.98.10">
    <property type="match status" value="1"/>
</dbReference>
<name>A0A069JQ90_RHOSG</name>
<dbReference type="GO" id="GO:0005975">
    <property type="term" value="P:carbohydrate metabolic process"/>
    <property type="evidence" value="ECO:0007669"/>
    <property type="project" value="InterPro"/>
</dbReference>
<dbReference type="CDD" id="cd09022">
    <property type="entry name" value="Aldose_epim_Ec_YihR"/>
    <property type="match status" value="1"/>
</dbReference>
<dbReference type="EMBL" id="NOVD01000017">
    <property type="protein sequence ID" value="PCK25309.1"/>
    <property type="molecule type" value="Genomic_DNA"/>
</dbReference>
<reference evidence="1" key="2">
    <citation type="submission" date="2023-02" db="EMBL/GenBank/DDBJ databases">
        <title>A novel hydrolase synthesized by Rhodococcus erythropolis HQ is responsible for the detoxification of Zearalenone.</title>
        <authorList>
            <person name="Hu J."/>
            <person name="Xu J."/>
        </authorList>
    </citation>
    <scope>NUCLEOTIDE SEQUENCE</scope>
    <source>
        <strain evidence="1">HQ</strain>
    </source>
</reference>
<evidence type="ECO:0000313" key="3">
    <source>
        <dbReference type="Proteomes" id="UP000230886"/>
    </source>
</evidence>
<dbReference type="GO" id="GO:0030246">
    <property type="term" value="F:carbohydrate binding"/>
    <property type="evidence" value="ECO:0007669"/>
    <property type="project" value="InterPro"/>
</dbReference>
<dbReference type="Proteomes" id="UP001217325">
    <property type="component" value="Unassembled WGS sequence"/>
</dbReference>
<dbReference type="InterPro" id="IPR008183">
    <property type="entry name" value="Aldose_1/G6P_1-epimerase"/>
</dbReference>
<gene>
    <name evidence="2" type="ORF">CHR55_20775</name>
    <name evidence="1" type="ORF">PXH69_20750</name>
</gene>
<organism evidence="2 3">
    <name type="scientific">Rhodococcus qingshengii</name>
    <dbReference type="NCBI Taxonomy" id="334542"/>
    <lineage>
        <taxon>Bacteria</taxon>
        <taxon>Bacillati</taxon>
        <taxon>Actinomycetota</taxon>
        <taxon>Actinomycetes</taxon>
        <taxon>Mycobacteriales</taxon>
        <taxon>Nocardiaceae</taxon>
        <taxon>Rhodococcus</taxon>
        <taxon>Rhodococcus erythropolis group</taxon>
    </lineage>
</organism>
<dbReference type="Pfam" id="PF01263">
    <property type="entry name" value="Aldose_epim"/>
    <property type="match status" value="1"/>
</dbReference>
<evidence type="ECO:0000313" key="2">
    <source>
        <dbReference type="EMBL" id="PCK25309.1"/>
    </source>
</evidence>
<dbReference type="Proteomes" id="UP000230886">
    <property type="component" value="Unassembled WGS sequence"/>
</dbReference>
<dbReference type="EMBL" id="JARDXE010000013">
    <property type="protein sequence ID" value="MDE8647404.1"/>
    <property type="molecule type" value="Genomic_DNA"/>
</dbReference>
<dbReference type="InterPro" id="IPR011013">
    <property type="entry name" value="Gal_mutarotase_sf_dom"/>
</dbReference>
<proteinExistence type="predicted"/>
<dbReference type="InterPro" id="IPR037480">
    <property type="entry name" value="YihR-like"/>
</dbReference>